<dbReference type="GO" id="GO:0005737">
    <property type="term" value="C:cytoplasm"/>
    <property type="evidence" value="ECO:0007669"/>
    <property type="project" value="UniProtKB-SubCell"/>
</dbReference>
<evidence type="ECO:0000256" key="4">
    <source>
        <dbReference type="SAM" id="MobiDB-lite"/>
    </source>
</evidence>
<dbReference type="GO" id="GO:0000278">
    <property type="term" value="P:mitotic cell cycle"/>
    <property type="evidence" value="ECO:0007669"/>
    <property type="project" value="TreeGrafter"/>
</dbReference>
<dbReference type="PROSITE" id="PS50021">
    <property type="entry name" value="CH"/>
    <property type="match status" value="1"/>
</dbReference>
<evidence type="ECO:0000313" key="6">
    <source>
        <dbReference type="EMBL" id="KAK4540857.1"/>
    </source>
</evidence>
<dbReference type="GO" id="GO:0005516">
    <property type="term" value="F:calmodulin binding"/>
    <property type="evidence" value="ECO:0007669"/>
    <property type="project" value="UniProtKB-KW"/>
</dbReference>
<comment type="caution">
    <text evidence="6">The sequence shown here is derived from an EMBL/GenBank/DDBJ whole genome shotgun (WGS) entry which is preliminary data.</text>
</comment>
<dbReference type="AlphaFoldDB" id="A0AAV9J750"/>
<dbReference type="SUPFAM" id="SSF47576">
    <property type="entry name" value="Calponin-homology domain, CH-domain"/>
    <property type="match status" value="1"/>
</dbReference>
<accession>A0AAV9J750</accession>
<dbReference type="InterPro" id="IPR001715">
    <property type="entry name" value="CH_dom"/>
</dbReference>
<dbReference type="InterPro" id="IPR036872">
    <property type="entry name" value="CH_dom_sf"/>
</dbReference>
<evidence type="ECO:0000256" key="1">
    <source>
        <dbReference type="ARBA" id="ARBA00004496"/>
    </source>
</evidence>
<name>A0AAV9J750_9PEZI</name>
<dbReference type="GO" id="GO:0007051">
    <property type="term" value="P:spindle organization"/>
    <property type="evidence" value="ECO:0007669"/>
    <property type="project" value="TreeGrafter"/>
</dbReference>
<protein>
    <recommendedName>
        <fullName evidence="5">Calponin-homology (CH) domain-containing protein</fullName>
    </recommendedName>
</protein>
<dbReference type="PANTHER" id="PTHR22706">
    <property type="entry name" value="ASSEMBLY FACTOR FOR SPINDLE MICROTUBULES"/>
    <property type="match status" value="1"/>
</dbReference>
<reference evidence="6 7" key="1">
    <citation type="submission" date="2021-11" db="EMBL/GenBank/DDBJ databases">
        <title>Black yeast isolated from Biological Soil Crust.</title>
        <authorList>
            <person name="Kurbessoian T."/>
        </authorList>
    </citation>
    <scope>NUCLEOTIDE SEQUENCE [LARGE SCALE GENOMIC DNA]</scope>
    <source>
        <strain evidence="6 7">CCFEE 5522</strain>
    </source>
</reference>
<evidence type="ECO:0000256" key="2">
    <source>
        <dbReference type="ARBA" id="ARBA00022490"/>
    </source>
</evidence>
<evidence type="ECO:0000259" key="5">
    <source>
        <dbReference type="PROSITE" id="PS50021"/>
    </source>
</evidence>
<dbReference type="Gene3D" id="1.10.418.10">
    <property type="entry name" value="Calponin-like domain"/>
    <property type="match status" value="1"/>
</dbReference>
<dbReference type="InterPro" id="IPR051185">
    <property type="entry name" value="ASPM"/>
</dbReference>
<sequence>MSRMSSATPCPAPTRRQYPNRLSIASTNGGFGDDTCTQDIDYTRAIQHEFNNARPRRKSTFPRKPDRHAPGIAIFEDVVEGEELVVEQTKMVQGRTLLGRPARKMPAHVVKSKGEEWMGAQPLGEIGQARQRTSIAPRVPSIRPVVSRAQAETATAVREGLKKDPRRRTIFVPPGDTTCLTIHPGANNTDRLDDTFQLPGMAAQPFAEPSVSVMDYELEPEEPPRRPRMSLDAAPKRLPLQQMALKLNNLPGVDVPGQNGGKENLPPRTPRVDVMEYKPVKPSVSPAVAGKASMASSRLHEPTAASQARQTVVVRRTVPVSRAQSSAATARTLNAARTRLAQQKAAPVRTEPAPYQSARCLSGKEEFVKPWKRTPPTKTALAQVNRLSQYPVLPEDVSQPQLYEESWLSHQEIALTELVNEMFESTQPATPAWQAPDKSVREHMLSIYHQPGVATLHKRLQASLLYGALSRPKDMPSPPDPARDLGLRKRFLNLWLQTYNEDALRTAAEVVMGRQIVRNSCGSPSTDLAASESVLDPSKRRRALIGFLETFLVSVCDVESTVDEPEEPQSADGRRWRKMVLRSLMLIWLLDQAKKSGAVTGSLFKRTSCVKSSTLVLHTLSGLLIPSIGDVIRVLRHFDYEVGHVQDPLDEVIYRINNIAVDLRDGILLCRLVETVLFASRLKAADADKDATVTLALPDMTFLESALYTKEGLPSLEVLSQHLKMPCLGRAQRLHNVQVALSALNGQETLTGIVIPVATADEIVDGHREKTLSLLWSLVSNYGLAHLVDWDELAADIRRTGADAPTVERPVAQGQHESLLQAWAAAYCAREGINVRNLTTSFADGNAYAIIVDAFSAFLPSTIKGDAHTSLETKLRSLGCSAAFCRQLAASTNAIPSRNTTVSNLAFLASRLLPLARRHNAAVVIQRTYRRILSWKRLTQRVALMRLASACATVVRTRNRLVAAATVLQRSWRGVLDARLSKLNQDVNAFQLFARGWAVRRRTRKAIMCRSSSVQSLRVMGGW</sequence>
<dbReference type="EMBL" id="JAVFHQ010000060">
    <property type="protein sequence ID" value="KAK4540857.1"/>
    <property type="molecule type" value="Genomic_DNA"/>
</dbReference>
<proteinExistence type="predicted"/>
<dbReference type="Proteomes" id="UP001324427">
    <property type="component" value="Unassembled WGS sequence"/>
</dbReference>
<evidence type="ECO:0000313" key="7">
    <source>
        <dbReference type="Proteomes" id="UP001324427"/>
    </source>
</evidence>
<dbReference type="PANTHER" id="PTHR22706:SF1">
    <property type="entry name" value="ASSEMBLY FACTOR FOR SPINDLE MICROTUBULES"/>
    <property type="match status" value="1"/>
</dbReference>
<dbReference type="Gene3D" id="1.20.5.190">
    <property type="match status" value="1"/>
</dbReference>
<feature type="domain" description="Calponin-homology (CH)" evidence="5">
    <location>
        <begin position="625"/>
        <end position="783"/>
    </location>
</feature>
<keyword evidence="2" id="KW-0963">Cytoplasm</keyword>
<keyword evidence="7" id="KW-1185">Reference proteome</keyword>
<feature type="region of interest" description="Disordered" evidence="4">
    <location>
        <begin position="251"/>
        <end position="270"/>
    </location>
</feature>
<dbReference type="GO" id="GO:0000922">
    <property type="term" value="C:spindle pole"/>
    <property type="evidence" value="ECO:0007669"/>
    <property type="project" value="TreeGrafter"/>
</dbReference>
<organism evidence="6 7">
    <name type="scientific">Oleoguttula mirabilis</name>
    <dbReference type="NCBI Taxonomy" id="1507867"/>
    <lineage>
        <taxon>Eukaryota</taxon>
        <taxon>Fungi</taxon>
        <taxon>Dikarya</taxon>
        <taxon>Ascomycota</taxon>
        <taxon>Pezizomycotina</taxon>
        <taxon>Dothideomycetes</taxon>
        <taxon>Dothideomycetidae</taxon>
        <taxon>Mycosphaerellales</taxon>
        <taxon>Teratosphaeriaceae</taxon>
        <taxon>Oleoguttula</taxon>
    </lineage>
</organism>
<dbReference type="GO" id="GO:0051295">
    <property type="term" value="P:establishment of meiotic spindle localization"/>
    <property type="evidence" value="ECO:0007669"/>
    <property type="project" value="TreeGrafter"/>
</dbReference>
<gene>
    <name evidence="6" type="ORF">LTR36_008799</name>
</gene>
<keyword evidence="3" id="KW-0112">Calmodulin-binding</keyword>
<dbReference type="CDD" id="cd21223">
    <property type="entry name" value="CH_ASPM_rpt1"/>
    <property type="match status" value="1"/>
</dbReference>
<dbReference type="Pfam" id="PF00307">
    <property type="entry name" value="CH"/>
    <property type="match status" value="1"/>
</dbReference>
<evidence type="ECO:0000256" key="3">
    <source>
        <dbReference type="ARBA" id="ARBA00022860"/>
    </source>
</evidence>
<comment type="subcellular location">
    <subcellularLocation>
        <location evidence="1">Cytoplasm</location>
    </subcellularLocation>
</comment>